<evidence type="ECO:0000256" key="1">
    <source>
        <dbReference type="SAM" id="SignalP"/>
    </source>
</evidence>
<accession>A0ABQ3GU75</accession>
<feature type="signal peptide" evidence="1">
    <location>
        <begin position="1"/>
        <end position="23"/>
    </location>
</feature>
<dbReference type="Pfam" id="PF14559">
    <property type="entry name" value="TPR_19"/>
    <property type="match status" value="1"/>
</dbReference>
<dbReference type="SUPFAM" id="SSF48452">
    <property type="entry name" value="TPR-like"/>
    <property type="match status" value="1"/>
</dbReference>
<feature type="chain" id="PRO_5045473145" description="Tetratricopeptide repeat protein" evidence="1">
    <location>
        <begin position="24"/>
        <end position="414"/>
    </location>
</feature>
<name>A0ABQ3GU75_9GAMM</name>
<organism evidence="2 3">
    <name type="scientific">Psychrobacter glaciei</name>
    <dbReference type="NCBI Taxonomy" id="619771"/>
    <lineage>
        <taxon>Bacteria</taxon>
        <taxon>Pseudomonadati</taxon>
        <taxon>Pseudomonadota</taxon>
        <taxon>Gammaproteobacteria</taxon>
        <taxon>Moraxellales</taxon>
        <taxon>Moraxellaceae</taxon>
        <taxon>Psychrobacter</taxon>
    </lineage>
</organism>
<sequence length="414" mass="46191">MHWIKFPIGLLLLLPLSSQLLHAAPFIPKDDQQILATLPTDSPAPRYLNAADFRTDTHTNNPAQTSQLLERAYLQGDPRALGQARAQLDQSTDQSIDTLMLRARALQSDHKFAQAKALLTQILEQEETHPDALLTLSSLLVVQGQFKDALSYCNKLDDPELRVYELACQAQIQSMTGQLEQAKQTLSGLAAIAPGLDASTARWIYLMQADAALRSQDTSLTNQIFSVMDDQTVPALMARADWLLSIGEYEKVRDMLQAHTDKDALLLRLITAQMELGDPQAQKNLALMKERIEVWQIRKENAHMREQATYALLANQVDSALKLAQDNWQQQRETADIVLYASAAIKAGSQADIKLIRQFMTDTQFEYPALEQALRSGKISDCLNCQVATMQTSNTQAKSTQTVNTQGMNKEKLL</sequence>
<dbReference type="Proteomes" id="UP000610203">
    <property type="component" value="Unassembled WGS sequence"/>
</dbReference>
<evidence type="ECO:0000313" key="3">
    <source>
        <dbReference type="Proteomes" id="UP000610203"/>
    </source>
</evidence>
<dbReference type="Gene3D" id="1.25.40.10">
    <property type="entry name" value="Tetratricopeptide repeat domain"/>
    <property type="match status" value="1"/>
</dbReference>
<comment type="caution">
    <text evidence="2">The sequence shown here is derived from an EMBL/GenBank/DDBJ whole genome shotgun (WGS) entry which is preliminary data.</text>
</comment>
<evidence type="ECO:0008006" key="4">
    <source>
        <dbReference type="Google" id="ProtNLM"/>
    </source>
</evidence>
<reference evidence="3" key="1">
    <citation type="journal article" date="2019" name="Int. J. Syst. Evol. Microbiol.">
        <title>The Global Catalogue of Microorganisms (GCM) 10K type strain sequencing project: providing services to taxonomists for standard genome sequencing and annotation.</title>
        <authorList>
            <consortium name="The Broad Institute Genomics Platform"/>
            <consortium name="The Broad Institute Genome Sequencing Center for Infectious Disease"/>
            <person name="Wu L."/>
            <person name="Ma J."/>
        </authorList>
    </citation>
    <scope>NUCLEOTIDE SEQUENCE [LARGE SCALE GENOMIC DNA]</scope>
    <source>
        <strain evidence="3">KCTC 42280</strain>
    </source>
</reference>
<protein>
    <recommendedName>
        <fullName evidence="4">Tetratricopeptide repeat protein</fullName>
    </recommendedName>
</protein>
<proteinExistence type="predicted"/>
<dbReference type="RefSeq" id="WP_189585124.1">
    <property type="nucleotide sequence ID" value="NZ_BMZR01000003.1"/>
</dbReference>
<evidence type="ECO:0000313" key="2">
    <source>
        <dbReference type="EMBL" id="GHD34148.1"/>
    </source>
</evidence>
<keyword evidence="1" id="KW-0732">Signal</keyword>
<dbReference type="EMBL" id="BMZR01000003">
    <property type="protein sequence ID" value="GHD34148.1"/>
    <property type="molecule type" value="Genomic_DNA"/>
</dbReference>
<gene>
    <name evidence="2" type="ORF">GCM10016272_19160</name>
</gene>
<keyword evidence="3" id="KW-1185">Reference proteome</keyword>
<dbReference type="InterPro" id="IPR011990">
    <property type="entry name" value="TPR-like_helical_dom_sf"/>
</dbReference>